<dbReference type="AlphaFoldDB" id="A0A844HIN3"/>
<keyword evidence="2" id="KW-1185">Reference proteome</keyword>
<sequence length="191" mass="21088">MFGADDIAALFTRDGNYLCARWGRPVAPVIFGLSDETLAIFRDVTRAALVHAGHPQVETDPEMGANLMSFFVRDWDELAEIPDLDGLTGQQDLPQRLKAQTADQYRIFRFDSDGGIRACMTFVNMGGGLADAHPAGLAEVMVMRALLTFAQDVTPSRELADLIRVAYDPVLPVVARDQSHAMRLAARLQRR</sequence>
<reference evidence="1 2" key="1">
    <citation type="submission" date="2019-11" db="EMBL/GenBank/DDBJ databases">
        <authorList>
            <person name="Dong K."/>
        </authorList>
    </citation>
    <scope>NUCLEOTIDE SEQUENCE [LARGE SCALE GENOMIC DNA]</scope>
    <source>
        <strain evidence="1 2">NBRC 112902</strain>
    </source>
</reference>
<name>A0A844HIN3_9RHOB</name>
<dbReference type="RefSeq" id="WP_155038817.1">
    <property type="nucleotide sequence ID" value="NZ_JBHGCD010000002.1"/>
</dbReference>
<gene>
    <name evidence="1" type="ORF">GL300_06595</name>
</gene>
<protein>
    <submittedName>
        <fullName evidence="1">Uncharacterized protein</fullName>
    </submittedName>
</protein>
<dbReference type="EMBL" id="WMIG01000002">
    <property type="protein sequence ID" value="MTH58879.1"/>
    <property type="molecule type" value="Genomic_DNA"/>
</dbReference>
<proteinExistence type="predicted"/>
<comment type="caution">
    <text evidence="1">The sequence shown here is derived from an EMBL/GenBank/DDBJ whole genome shotgun (WGS) entry which is preliminary data.</text>
</comment>
<evidence type="ECO:0000313" key="2">
    <source>
        <dbReference type="Proteomes" id="UP000449846"/>
    </source>
</evidence>
<organism evidence="1 2">
    <name type="scientific">Paracoccus litorisediminis</name>
    <dbReference type="NCBI Taxonomy" id="2006130"/>
    <lineage>
        <taxon>Bacteria</taxon>
        <taxon>Pseudomonadati</taxon>
        <taxon>Pseudomonadota</taxon>
        <taxon>Alphaproteobacteria</taxon>
        <taxon>Rhodobacterales</taxon>
        <taxon>Paracoccaceae</taxon>
        <taxon>Paracoccus</taxon>
    </lineage>
</organism>
<dbReference type="Proteomes" id="UP000449846">
    <property type="component" value="Unassembled WGS sequence"/>
</dbReference>
<dbReference type="OrthoDB" id="7827308at2"/>
<evidence type="ECO:0000313" key="1">
    <source>
        <dbReference type="EMBL" id="MTH58879.1"/>
    </source>
</evidence>
<accession>A0A844HIN3</accession>